<evidence type="ECO:0000313" key="3">
    <source>
        <dbReference type="EMBL" id="KAK5046531.1"/>
    </source>
</evidence>
<dbReference type="Gene3D" id="3.40.50.1580">
    <property type="entry name" value="Nucleoside phosphorylase domain"/>
    <property type="match status" value="1"/>
</dbReference>
<dbReference type="AlphaFoldDB" id="A0AAV9N0W7"/>
<dbReference type="InterPro" id="IPR056002">
    <property type="entry name" value="DUF7580"/>
</dbReference>
<comment type="caution">
    <text evidence="3">The sequence shown here is derived from an EMBL/GenBank/DDBJ whole genome shotgun (WGS) entry which is preliminary data.</text>
</comment>
<dbReference type="EMBL" id="JAVRRD010000030">
    <property type="protein sequence ID" value="KAK5046531.1"/>
    <property type="molecule type" value="Genomic_DNA"/>
</dbReference>
<evidence type="ECO:0000313" key="4">
    <source>
        <dbReference type="Proteomes" id="UP001358417"/>
    </source>
</evidence>
<dbReference type="Pfam" id="PF24476">
    <property type="entry name" value="DUF7580"/>
    <property type="match status" value="1"/>
</dbReference>
<organism evidence="3 4">
    <name type="scientific">Exophiala bonariae</name>
    <dbReference type="NCBI Taxonomy" id="1690606"/>
    <lineage>
        <taxon>Eukaryota</taxon>
        <taxon>Fungi</taxon>
        <taxon>Dikarya</taxon>
        <taxon>Ascomycota</taxon>
        <taxon>Pezizomycotina</taxon>
        <taxon>Eurotiomycetes</taxon>
        <taxon>Chaetothyriomycetidae</taxon>
        <taxon>Chaetothyriales</taxon>
        <taxon>Herpotrichiellaceae</taxon>
        <taxon>Exophiala</taxon>
    </lineage>
</organism>
<protein>
    <recommendedName>
        <fullName evidence="5">Nucleoside phosphorylase domain-containing protein</fullName>
    </recommendedName>
</protein>
<feature type="domain" description="Nucleoside phosphorylase" evidence="1">
    <location>
        <begin position="587"/>
        <end position="716"/>
    </location>
</feature>
<proteinExistence type="predicted"/>
<dbReference type="GO" id="GO:0009116">
    <property type="term" value="P:nucleoside metabolic process"/>
    <property type="evidence" value="ECO:0007669"/>
    <property type="project" value="InterPro"/>
</dbReference>
<name>A0AAV9N0W7_9EURO</name>
<keyword evidence="4" id="KW-1185">Reference proteome</keyword>
<dbReference type="RefSeq" id="XP_064702122.1">
    <property type="nucleotide sequence ID" value="XM_064851881.1"/>
</dbReference>
<accession>A0AAV9N0W7</accession>
<sequence>MEFPDDAPEEWRLLGCVHPFFACKLFSVDNVDSNEWTRETILNLQTLFDFEIWLVPDALQEALILQRTKNVCPEGIAALVSLLQLFEDSLGDGILKHHPGLEKQRLPKLRALQHKLNRGLLSSSSAFVDHCHGNSSTLLAPPTLERLINIVTALENFNQTVNRVSSSTKEDDSAPEISHSWKLEEIMAVRKSGKVRNIMNAVLHGFVKELKHCGLPHIAMVHLSDPCNLKMLLSSCTNQRVWRQVMCRSTDDQVRAHGPELALSMREQSDLCAAIRGPPHKLLQISFNDSMIWHNSNETVPIVKDAARIPLLQLLEGRTYTKSSFPTVPHLSKKKKKVVVVILANFLMILLGSGWLQRHWTSENIFFVPDLKPSETDFLEIPYILSLLGSPVEGDTAIDIESNYSYIYAFGILILELELDQSIPITAEDEDGADEEYPAVYMALVRVFQLRKEDLDDPYVLQVINSCLDFVNKVDSIKHPSFNNEVKFDAAVLRFILEPLIQRLQAAHPEVSLNLLGAPISTIAHALSSRESRVASSRPSGQDTASVNNHVIAFPTSMATDRSRKRLSSSLVSAVDPTQPRHRRDFKIAIICALPLEADAVLAMFDKRWDEHSNPFGKAPGDPNAYSTGRIGQHNVVLVHMPGIGKENAASAAANCRSSFGAIELAVVVGICGGVPFLQNGEEVLLGDVVISEGIISYDFGRQYPDKFVRKRTVLDSYGRPNPEIRAFLARSKTYQNRKILQHNIVESLRNLPKEPGNTKAYPGRDWDMLFQSTYRHKHQTGSHCAMCEACSRKSDPVCEATLNSTCKELGCDSTWLVPRQRLSQSTENDQSTHQPLVHFGLFATGNVVMKSGEDRDEIAATENVIAFEMEGSGVWETFPCIIIKGVCDYADSHKSKSWQAFAAAIAAACTKELLQSWGSSSLVS</sequence>
<dbReference type="GO" id="GO:0003824">
    <property type="term" value="F:catalytic activity"/>
    <property type="evidence" value="ECO:0007669"/>
    <property type="project" value="InterPro"/>
</dbReference>
<dbReference type="Pfam" id="PF01048">
    <property type="entry name" value="PNP_UDP_1"/>
    <property type="match status" value="1"/>
</dbReference>
<dbReference type="PANTHER" id="PTHR46082:SF6">
    <property type="entry name" value="AAA+ ATPASE DOMAIN-CONTAINING PROTEIN-RELATED"/>
    <property type="match status" value="1"/>
</dbReference>
<dbReference type="Proteomes" id="UP001358417">
    <property type="component" value="Unassembled WGS sequence"/>
</dbReference>
<dbReference type="InterPro" id="IPR035994">
    <property type="entry name" value="Nucleoside_phosphorylase_sf"/>
</dbReference>
<dbReference type="InterPro" id="IPR053137">
    <property type="entry name" value="NLR-like"/>
</dbReference>
<evidence type="ECO:0000259" key="2">
    <source>
        <dbReference type="Pfam" id="PF24476"/>
    </source>
</evidence>
<gene>
    <name evidence="3" type="ORF">LTR84_008334</name>
</gene>
<dbReference type="SUPFAM" id="SSF53167">
    <property type="entry name" value="Purine and uridine phosphorylases"/>
    <property type="match status" value="1"/>
</dbReference>
<evidence type="ECO:0000259" key="1">
    <source>
        <dbReference type="Pfam" id="PF01048"/>
    </source>
</evidence>
<evidence type="ECO:0008006" key="5">
    <source>
        <dbReference type="Google" id="ProtNLM"/>
    </source>
</evidence>
<reference evidence="3 4" key="1">
    <citation type="submission" date="2023-08" db="EMBL/GenBank/DDBJ databases">
        <title>Black Yeasts Isolated from many extreme environments.</title>
        <authorList>
            <person name="Coleine C."/>
            <person name="Stajich J.E."/>
            <person name="Selbmann L."/>
        </authorList>
    </citation>
    <scope>NUCLEOTIDE SEQUENCE [LARGE SCALE GENOMIC DNA]</scope>
    <source>
        <strain evidence="3 4">CCFEE 5792</strain>
    </source>
</reference>
<dbReference type="GeneID" id="89976498"/>
<feature type="domain" description="DUF7580" evidence="2">
    <location>
        <begin position="190"/>
        <end position="505"/>
    </location>
</feature>
<dbReference type="PANTHER" id="PTHR46082">
    <property type="entry name" value="ATP/GTP-BINDING PROTEIN-RELATED"/>
    <property type="match status" value="1"/>
</dbReference>
<dbReference type="InterPro" id="IPR000845">
    <property type="entry name" value="Nucleoside_phosphorylase_d"/>
</dbReference>